<dbReference type="RefSeq" id="WP_090734885.1">
    <property type="nucleotide sequence ID" value="NZ_FOHO01000007.1"/>
</dbReference>
<keyword evidence="2" id="KW-1185">Reference proteome</keyword>
<dbReference type="STRING" id="364199.SAMN04489858_10753"/>
<dbReference type="Pfam" id="PF04268">
    <property type="entry name" value="SoxG"/>
    <property type="match status" value="1"/>
</dbReference>
<accession>A0A1I0FU54</accession>
<dbReference type="InterPro" id="IPR027266">
    <property type="entry name" value="TrmE/GcvT-like"/>
</dbReference>
<gene>
    <name evidence="1" type="ORF">SAMN04489858_10753</name>
</gene>
<dbReference type="InterPro" id="IPR007375">
    <property type="entry name" value="SoxG"/>
</dbReference>
<dbReference type="Proteomes" id="UP000199180">
    <property type="component" value="Unassembled WGS sequence"/>
</dbReference>
<proteinExistence type="predicted"/>
<name>A0A1I0FU54_9RHOB</name>
<reference evidence="1 2" key="1">
    <citation type="submission" date="2016-10" db="EMBL/GenBank/DDBJ databases">
        <authorList>
            <person name="de Groot N.N."/>
        </authorList>
    </citation>
    <scope>NUCLEOTIDE SEQUENCE [LARGE SCALE GENOMIC DNA]</scope>
    <source>
        <strain evidence="1 2">DSM 17862</strain>
    </source>
</reference>
<dbReference type="Gene3D" id="3.30.1360.120">
    <property type="entry name" value="Probable tRNA modification gtpase trme, domain 1"/>
    <property type="match status" value="1"/>
</dbReference>
<dbReference type="EMBL" id="FOHO01000007">
    <property type="protein sequence ID" value="SET61743.1"/>
    <property type="molecule type" value="Genomic_DNA"/>
</dbReference>
<organism evidence="1 2">
    <name type="scientific">Paracoccus homiensis</name>
    <dbReference type="NCBI Taxonomy" id="364199"/>
    <lineage>
        <taxon>Bacteria</taxon>
        <taxon>Pseudomonadati</taxon>
        <taxon>Pseudomonadota</taxon>
        <taxon>Alphaproteobacteria</taxon>
        <taxon>Rhodobacterales</taxon>
        <taxon>Paracoccaceae</taxon>
        <taxon>Paracoccus</taxon>
    </lineage>
</organism>
<dbReference type="OrthoDB" id="9814782at2"/>
<dbReference type="AlphaFoldDB" id="A0A1I0FU54"/>
<dbReference type="SUPFAM" id="SSF103025">
    <property type="entry name" value="Folate-binding domain"/>
    <property type="match status" value="1"/>
</dbReference>
<dbReference type="Gene3D" id="3.30.70.1520">
    <property type="entry name" value="Heterotetrameric sarcosine oxidase"/>
    <property type="match status" value="1"/>
</dbReference>
<evidence type="ECO:0000313" key="2">
    <source>
        <dbReference type="Proteomes" id="UP000199180"/>
    </source>
</evidence>
<evidence type="ECO:0000313" key="1">
    <source>
        <dbReference type="EMBL" id="SET61743.1"/>
    </source>
</evidence>
<protein>
    <submittedName>
        <fullName evidence="1">Sarcosine oxidase subunit gamma</fullName>
    </submittedName>
</protein>
<sequence>MTTHDHDFTAAPFLIEERPWSPRLSLRVRPQHRETLARSLGLDLPSRIGHRSVTDKTELLCLGPDEWLILVPAQGRDDLMAASAEAYAATPHSLCEISDRDITLRLSGPQALTALAAGCPRDLGSLPIGNAARTVFDSATVILWRDGQDSFRMDVWRSFLPHVRAILHKVKAELSSGL</sequence>